<evidence type="ECO:0000313" key="1">
    <source>
        <dbReference type="EMBL" id="KAI0086859.1"/>
    </source>
</evidence>
<protein>
    <submittedName>
        <fullName evidence="1">Uncharacterized protein</fullName>
    </submittedName>
</protein>
<reference evidence="1" key="1">
    <citation type="journal article" date="2021" name="Environ. Microbiol.">
        <title>Gene family expansions and transcriptome signatures uncover fungal adaptations to wood decay.</title>
        <authorList>
            <person name="Hage H."/>
            <person name="Miyauchi S."/>
            <person name="Viragh M."/>
            <person name="Drula E."/>
            <person name="Min B."/>
            <person name="Chaduli D."/>
            <person name="Navarro D."/>
            <person name="Favel A."/>
            <person name="Norest M."/>
            <person name="Lesage-Meessen L."/>
            <person name="Balint B."/>
            <person name="Merenyi Z."/>
            <person name="de Eugenio L."/>
            <person name="Morin E."/>
            <person name="Martinez A.T."/>
            <person name="Baldrian P."/>
            <person name="Stursova M."/>
            <person name="Martinez M.J."/>
            <person name="Novotny C."/>
            <person name="Magnuson J.K."/>
            <person name="Spatafora J.W."/>
            <person name="Maurice S."/>
            <person name="Pangilinan J."/>
            <person name="Andreopoulos W."/>
            <person name="LaButti K."/>
            <person name="Hundley H."/>
            <person name="Na H."/>
            <person name="Kuo A."/>
            <person name="Barry K."/>
            <person name="Lipzen A."/>
            <person name="Henrissat B."/>
            <person name="Riley R."/>
            <person name="Ahrendt S."/>
            <person name="Nagy L.G."/>
            <person name="Grigoriev I.V."/>
            <person name="Martin F."/>
            <person name="Rosso M.N."/>
        </authorList>
    </citation>
    <scope>NUCLEOTIDE SEQUENCE</scope>
    <source>
        <strain evidence="1">CBS 384.51</strain>
    </source>
</reference>
<keyword evidence="2" id="KW-1185">Reference proteome</keyword>
<organism evidence="1 2">
    <name type="scientific">Irpex rosettiformis</name>
    <dbReference type="NCBI Taxonomy" id="378272"/>
    <lineage>
        <taxon>Eukaryota</taxon>
        <taxon>Fungi</taxon>
        <taxon>Dikarya</taxon>
        <taxon>Basidiomycota</taxon>
        <taxon>Agaricomycotina</taxon>
        <taxon>Agaricomycetes</taxon>
        <taxon>Polyporales</taxon>
        <taxon>Irpicaceae</taxon>
        <taxon>Irpex</taxon>
    </lineage>
</organism>
<accession>A0ACB8TYG9</accession>
<dbReference type="EMBL" id="MU274921">
    <property type="protein sequence ID" value="KAI0086859.1"/>
    <property type="molecule type" value="Genomic_DNA"/>
</dbReference>
<gene>
    <name evidence="1" type="ORF">BDY19DRAFT_334806</name>
</gene>
<evidence type="ECO:0000313" key="2">
    <source>
        <dbReference type="Proteomes" id="UP001055072"/>
    </source>
</evidence>
<proteinExistence type="predicted"/>
<name>A0ACB8TYG9_9APHY</name>
<dbReference type="Proteomes" id="UP001055072">
    <property type="component" value="Unassembled WGS sequence"/>
</dbReference>
<comment type="caution">
    <text evidence="1">The sequence shown here is derived from an EMBL/GenBank/DDBJ whole genome shotgun (WGS) entry which is preliminary data.</text>
</comment>
<sequence length="179" mass="20099">MFLLVHKQGCNSRQLLWTAKHLEILYYEESSLSDEPQVVWPRRANLGMTLRSYPITACPASFQLGLYTHKMHTKYIICNCGVHANIARPSESNERRAPSTPPDTLNGRVTSPLLMSADTAACRSLFLSLCHQNEATQARRCTFLSPVDSSIQSLSNVANSGEVMRDFHLWNPVAHCHTN</sequence>